<evidence type="ECO:0000313" key="3">
    <source>
        <dbReference type="Proteomes" id="UP001345013"/>
    </source>
</evidence>
<dbReference type="Gene3D" id="3.30.710.10">
    <property type="entry name" value="Potassium Channel Kv1.1, Chain A"/>
    <property type="match status" value="1"/>
</dbReference>
<dbReference type="CDD" id="cd18186">
    <property type="entry name" value="BTB_POZ_ZBTB_KLHL-like"/>
    <property type="match status" value="1"/>
</dbReference>
<evidence type="ECO:0000313" key="2">
    <source>
        <dbReference type="EMBL" id="KAK5083229.1"/>
    </source>
</evidence>
<dbReference type="PROSITE" id="PS50097">
    <property type="entry name" value="BTB"/>
    <property type="match status" value="1"/>
</dbReference>
<protein>
    <recommendedName>
        <fullName evidence="1">BTB domain-containing protein</fullName>
    </recommendedName>
</protein>
<gene>
    <name evidence="2" type="ORF">LTR24_007857</name>
</gene>
<dbReference type="SUPFAM" id="SSF54695">
    <property type="entry name" value="POZ domain"/>
    <property type="match status" value="1"/>
</dbReference>
<accession>A0ABR0K1V7</accession>
<name>A0ABR0K1V7_9EURO</name>
<dbReference type="Proteomes" id="UP001345013">
    <property type="component" value="Unassembled WGS sequence"/>
</dbReference>
<dbReference type="InterPro" id="IPR000210">
    <property type="entry name" value="BTB/POZ_dom"/>
</dbReference>
<dbReference type="Pfam" id="PF00651">
    <property type="entry name" value="BTB"/>
    <property type="match status" value="1"/>
</dbReference>
<comment type="caution">
    <text evidence="2">The sequence shown here is derived from an EMBL/GenBank/DDBJ whole genome shotgun (WGS) entry which is preliminary data.</text>
</comment>
<sequence>MESTWIDLSSIITMVVASTGTEFVVHKHVACAKSPFVAACLKEHTSEAREQKIEVQEWDDDDSMRTLIVWMYQGKSVLRIPASLLKDRSNMEARVRVGTLQVRLTKLYLLADRFLIPELKNNIVDCIDATEDFGYTTSTMATHMLFENGPPECKLKSYLTWSIGVEMEQACKHPDNVLGKHKQVHRRTIDVPSVAHAILRLLVEGIPNWKGICDYHEHDADNSARRCGNSSDFVVLEDDVAMDDETGNAKD</sequence>
<reference evidence="2 3" key="1">
    <citation type="submission" date="2023-08" db="EMBL/GenBank/DDBJ databases">
        <title>Black Yeasts Isolated from many extreme environments.</title>
        <authorList>
            <person name="Coleine C."/>
            <person name="Stajich J.E."/>
            <person name="Selbmann L."/>
        </authorList>
    </citation>
    <scope>NUCLEOTIDE SEQUENCE [LARGE SCALE GENOMIC DNA]</scope>
    <source>
        <strain evidence="2 3">CCFEE 5885</strain>
    </source>
</reference>
<dbReference type="PANTHER" id="PTHR47843">
    <property type="entry name" value="BTB DOMAIN-CONTAINING PROTEIN-RELATED"/>
    <property type="match status" value="1"/>
</dbReference>
<proteinExistence type="predicted"/>
<feature type="domain" description="BTB" evidence="1">
    <location>
        <begin position="10"/>
        <end position="80"/>
    </location>
</feature>
<keyword evidence="3" id="KW-1185">Reference proteome</keyword>
<dbReference type="InterPro" id="IPR011333">
    <property type="entry name" value="SKP1/BTB/POZ_sf"/>
</dbReference>
<evidence type="ECO:0000259" key="1">
    <source>
        <dbReference type="PROSITE" id="PS50097"/>
    </source>
</evidence>
<organism evidence="2 3">
    <name type="scientific">Lithohypha guttulata</name>
    <dbReference type="NCBI Taxonomy" id="1690604"/>
    <lineage>
        <taxon>Eukaryota</taxon>
        <taxon>Fungi</taxon>
        <taxon>Dikarya</taxon>
        <taxon>Ascomycota</taxon>
        <taxon>Pezizomycotina</taxon>
        <taxon>Eurotiomycetes</taxon>
        <taxon>Chaetothyriomycetidae</taxon>
        <taxon>Chaetothyriales</taxon>
        <taxon>Trichomeriaceae</taxon>
        <taxon>Lithohypha</taxon>
    </lineage>
</organism>
<dbReference type="EMBL" id="JAVRRG010000124">
    <property type="protein sequence ID" value="KAK5083229.1"/>
    <property type="molecule type" value="Genomic_DNA"/>
</dbReference>